<comment type="caution">
    <text evidence="3">The sequence shown here is derived from an EMBL/GenBank/DDBJ whole genome shotgun (WGS) entry which is preliminary data.</text>
</comment>
<dbReference type="Proteomes" id="UP001620626">
    <property type="component" value="Unassembled WGS sequence"/>
</dbReference>
<sequence>MLWCVWQCRDSFESIPCVLTFHATSPPSASAPNQSKCSLSSRPSPFSPSDFSWHSFRVHRLFVFFLHHQLRFFSLLIIIHFAYPIIPPPMLCIFHQLFPSLIFCSTEFVFLLLLSSLFPRVFGQQNAYSAGGSAPSPQSAPLYGPPARTPALPAYPPPVVQVGPQYPPPQPPLRETSYGGCAAGECAAVENAFPVPTCYLNKDGFMCCNKELENLMDNTYRNISRSRGGKWKRCNIHQVAVSTQRNAEKHFGVDFETVVGAGDFAAKNYFNQDLICKIKRENSIILAFASPA</sequence>
<keyword evidence="1" id="KW-0812">Transmembrane</keyword>
<evidence type="ECO:0000259" key="2">
    <source>
        <dbReference type="Pfam" id="PF04155"/>
    </source>
</evidence>
<evidence type="ECO:0000256" key="1">
    <source>
        <dbReference type="SAM" id="Phobius"/>
    </source>
</evidence>
<feature type="transmembrane region" description="Helical" evidence="1">
    <location>
        <begin position="61"/>
        <end position="86"/>
    </location>
</feature>
<keyword evidence="4" id="KW-1185">Reference proteome</keyword>
<keyword evidence="1" id="KW-0472">Membrane</keyword>
<evidence type="ECO:0000313" key="3">
    <source>
        <dbReference type="EMBL" id="KAL3115760.1"/>
    </source>
</evidence>
<keyword evidence="1" id="KW-1133">Transmembrane helix</keyword>
<dbReference type="InterPro" id="IPR007284">
    <property type="entry name" value="Ground-like_dom"/>
</dbReference>
<gene>
    <name evidence="3" type="ORF">niasHT_007765</name>
</gene>
<dbReference type="AlphaFoldDB" id="A0ABD2LKJ0"/>
<dbReference type="PANTHER" id="PTHR31967">
    <property type="entry name" value="GROUNDHOG (HEDGEHOG-LIKE FAMILY)-RELATED"/>
    <property type="match status" value="1"/>
</dbReference>
<organism evidence="3 4">
    <name type="scientific">Heterodera trifolii</name>
    <dbReference type="NCBI Taxonomy" id="157864"/>
    <lineage>
        <taxon>Eukaryota</taxon>
        <taxon>Metazoa</taxon>
        <taxon>Ecdysozoa</taxon>
        <taxon>Nematoda</taxon>
        <taxon>Chromadorea</taxon>
        <taxon>Rhabditida</taxon>
        <taxon>Tylenchina</taxon>
        <taxon>Tylenchomorpha</taxon>
        <taxon>Tylenchoidea</taxon>
        <taxon>Heteroderidae</taxon>
        <taxon>Heteroderinae</taxon>
        <taxon>Heterodera</taxon>
    </lineage>
</organism>
<dbReference type="EMBL" id="JBICBT010000363">
    <property type="protein sequence ID" value="KAL3115760.1"/>
    <property type="molecule type" value="Genomic_DNA"/>
</dbReference>
<proteinExistence type="predicted"/>
<protein>
    <recommendedName>
        <fullName evidence="2">Ground-like domain-containing protein</fullName>
    </recommendedName>
</protein>
<reference evidence="3 4" key="1">
    <citation type="submission" date="2024-10" db="EMBL/GenBank/DDBJ databases">
        <authorList>
            <person name="Kim D."/>
        </authorList>
    </citation>
    <scope>NUCLEOTIDE SEQUENCE [LARGE SCALE GENOMIC DNA]</scope>
    <source>
        <strain evidence="3">BH-2024</strain>
    </source>
</reference>
<feature type="domain" description="Ground-like" evidence="2">
    <location>
        <begin position="204"/>
        <end position="288"/>
    </location>
</feature>
<accession>A0ABD2LKJ0</accession>
<evidence type="ECO:0000313" key="4">
    <source>
        <dbReference type="Proteomes" id="UP001620626"/>
    </source>
</evidence>
<feature type="transmembrane region" description="Helical" evidence="1">
    <location>
        <begin position="98"/>
        <end position="118"/>
    </location>
</feature>
<dbReference type="PANTHER" id="PTHR31967:SF20">
    <property type="entry name" value="GROUND-LIKE DOMAIN-CONTAINING PROTEIN"/>
    <property type="match status" value="1"/>
</dbReference>
<dbReference type="Pfam" id="PF04155">
    <property type="entry name" value="Ground-like"/>
    <property type="match status" value="1"/>
</dbReference>
<name>A0ABD2LKJ0_9BILA</name>